<dbReference type="Proteomes" id="UP000054248">
    <property type="component" value="Unassembled WGS sequence"/>
</dbReference>
<dbReference type="HOGENOM" id="CLU_019141_4_0_1"/>
<name>A0A0C3QGH6_9AGAM</name>
<proteinExistence type="predicted"/>
<evidence type="ECO:0000313" key="2">
    <source>
        <dbReference type="Proteomes" id="UP000054248"/>
    </source>
</evidence>
<dbReference type="Gene3D" id="3.20.20.80">
    <property type="entry name" value="Glycosidases"/>
    <property type="match status" value="1"/>
</dbReference>
<keyword evidence="1" id="KW-0378">Hydrolase</keyword>
<organism evidence="1 2">
    <name type="scientific">Tulasnella calospora MUT 4182</name>
    <dbReference type="NCBI Taxonomy" id="1051891"/>
    <lineage>
        <taxon>Eukaryota</taxon>
        <taxon>Fungi</taxon>
        <taxon>Dikarya</taxon>
        <taxon>Basidiomycota</taxon>
        <taxon>Agaricomycotina</taxon>
        <taxon>Agaricomycetes</taxon>
        <taxon>Cantharellales</taxon>
        <taxon>Tulasnellaceae</taxon>
        <taxon>Tulasnella</taxon>
    </lineage>
</organism>
<protein>
    <submittedName>
        <fullName evidence="1">Glycoside hydrolase family 71 protein</fullName>
    </submittedName>
</protein>
<dbReference type="OrthoDB" id="3257981at2759"/>
<evidence type="ECO:0000313" key="1">
    <source>
        <dbReference type="EMBL" id="KIO30745.1"/>
    </source>
</evidence>
<keyword evidence="2" id="KW-1185">Reference proteome</keyword>
<accession>A0A0C3QGH6</accession>
<feature type="non-terminal residue" evidence="1">
    <location>
        <position position="1"/>
    </location>
</feature>
<dbReference type="STRING" id="1051891.A0A0C3QGH6"/>
<gene>
    <name evidence="1" type="ORF">M407DRAFT_222975</name>
</gene>
<dbReference type="Pfam" id="PF03659">
    <property type="entry name" value="Glyco_hydro_71"/>
    <property type="match status" value="1"/>
</dbReference>
<reference evidence="2" key="2">
    <citation type="submission" date="2015-01" db="EMBL/GenBank/DDBJ databases">
        <title>Evolutionary Origins and Diversification of the Mycorrhizal Mutualists.</title>
        <authorList>
            <consortium name="DOE Joint Genome Institute"/>
            <consortium name="Mycorrhizal Genomics Consortium"/>
            <person name="Kohler A."/>
            <person name="Kuo A."/>
            <person name="Nagy L.G."/>
            <person name="Floudas D."/>
            <person name="Copeland A."/>
            <person name="Barry K.W."/>
            <person name="Cichocki N."/>
            <person name="Veneault-Fourrey C."/>
            <person name="LaButti K."/>
            <person name="Lindquist E.A."/>
            <person name="Lipzen A."/>
            <person name="Lundell T."/>
            <person name="Morin E."/>
            <person name="Murat C."/>
            <person name="Riley R."/>
            <person name="Ohm R."/>
            <person name="Sun H."/>
            <person name="Tunlid A."/>
            <person name="Henrissat B."/>
            <person name="Grigoriev I.V."/>
            <person name="Hibbett D.S."/>
            <person name="Martin F."/>
        </authorList>
    </citation>
    <scope>NUCLEOTIDE SEQUENCE [LARGE SCALE GENOMIC DNA]</scope>
    <source>
        <strain evidence="2">MUT 4182</strain>
    </source>
</reference>
<dbReference type="EMBL" id="KN822969">
    <property type="protein sequence ID" value="KIO30745.1"/>
    <property type="molecule type" value="Genomic_DNA"/>
</dbReference>
<reference evidence="1 2" key="1">
    <citation type="submission" date="2014-04" db="EMBL/GenBank/DDBJ databases">
        <authorList>
            <consortium name="DOE Joint Genome Institute"/>
            <person name="Kuo A."/>
            <person name="Girlanda M."/>
            <person name="Perotto S."/>
            <person name="Kohler A."/>
            <person name="Nagy L.G."/>
            <person name="Floudas D."/>
            <person name="Copeland A."/>
            <person name="Barry K.W."/>
            <person name="Cichocki N."/>
            <person name="Veneault-Fourrey C."/>
            <person name="LaButti K."/>
            <person name="Lindquist E.A."/>
            <person name="Lipzen A."/>
            <person name="Lundell T."/>
            <person name="Morin E."/>
            <person name="Murat C."/>
            <person name="Sun H."/>
            <person name="Tunlid A."/>
            <person name="Henrissat B."/>
            <person name="Grigoriev I.V."/>
            <person name="Hibbett D.S."/>
            <person name="Martin F."/>
            <person name="Nordberg H.P."/>
            <person name="Cantor M.N."/>
            <person name="Hua S.X."/>
        </authorList>
    </citation>
    <scope>NUCLEOTIDE SEQUENCE [LARGE SCALE GENOMIC DNA]</scope>
    <source>
        <strain evidence="1 2">MUT 4182</strain>
    </source>
</reference>
<dbReference type="CDD" id="cd11577">
    <property type="entry name" value="GH71"/>
    <property type="match status" value="1"/>
</dbReference>
<sequence>KLVIAHVIFGNTYSYTPQRWIEEIKMASAQGIDGFALNFGYDYWQADQMQSAYDAATASGTGFKMFFSLDMSVLRCDDDDTIRSYINKFKNHPAQLKDASGNMWITTFDGGNCKTDAQWNNVLRTNGVGIKFVPGFFNDETYTKMKEYFPSINGDFWWGPAWPKYNNVIDWSEDNYRIERSGLTRPQDVYMSSVAPAFYVHYDGRNRVLRSDDHLYARRWEDLVSHRNVVDALQIVTWNDYGESTYIGPIRQDMPTGTTWVPGFDHTPFLEMTGYYASAFKTGQYPTITSDKVFFWGRPHSKYAVATNDSVGRPVNWDWTDDLLWIVLFSTGSGSLKVTMGSSSSTFSVSAGVNKFTLPLAQASSVTTVLTRNGATVFNFQSDAVTYTSGNPSKYNWNYAAAAGP</sequence>
<dbReference type="InterPro" id="IPR005197">
    <property type="entry name" value="Glyco_hydro_71"/>
</dbReference>
<dbReference type="AlphaFoldDB" id="A0A0C3QGH6"/>
<dbReference type="GO" id="GO:0051118">
    <property type="term" value="F:glucan endo-1,3-alpha-glucosidase activity"/>
    <property type="evidence" value="ECO:0007669"/>
    <property type="project" value="InterPro"/>
</dbReference>